<reference evidence="1" key="2">
    <citation type="submission" date="2015-03" db="UniProtKB">
        <authorList>
            <consortium name="EnsemblPlants"/>
        </authorList>
    </citation>
    <scope>IDENTIFICATION</scope>
</reference>
<evidence type="ECO:0000313" key="1">
    <source>
        <dbReference type="EnsemblPlants" id="OBART07G22000.1"/>
    </source>
</evidence>
<keyword evidence="2" id="KW-1185">Reference proteome</keyword>
<organism evidence="1">
    <name type="scientific">Oryza barthii</name>
    <dbReference type="NCBI Taxonomy" id="65489"/>
    <lineage>
        <taxon>Eukaryota</taxon>
        <taxon>Viridiplantae</taxon>
        <taxon>Streptophyta</taxon>
        <taxon>Embryophyta</taxon>
        <taxon>Tracheophyta</taxon>
        <taxon>Spermatophyta</taxon>
        <taxon>Magnoliopsida</taxon>
        <taxon>Liliopsida</taxon>
        <taxon>Poales</taxon>
        <taxon>Poaceae</taxon>
        <taxon>BOP clade</taxon>
        <taxon>Oryzoideae</taxon>
        <taxon>Oryzeae</taxon>
        <taxon>Oryzinae</taxon>
        <taxon>Oryza</taxon>
    </lineage>
</organism>
<dbReference type="Proteomes" id="UP000026960">
    <property type="component" value="Chromosome 7"/>
</dbReference>
<protein>
    <submittedName>
        <fullName evidence="1">Uncharacterized protein</fullName>
    </submittedName>
</protein>
<proteinExistence type="predicted"/>
<accession>A0A0D3GTG5</accession>
<dbReference type="PaxDb" id="65489-OBART07G22000.1"/>
<dbReference type="EnsemblPlants" id="OBART07G22000.1">
    <property type="protein sequence ID" value="OBART07G22000.1"/>
    <property type="gene ID" value="OBART07G22000"/>
</dbReference>
<dbReference type="AlphaFoldDB" id="A0A0D3GTG5"/>
<dbReference type="Gramene" id="OBART07G22000.1">
    <property type="protein sequence ID" value="OBART07G22000.1"/>
    <property type="gene ID" value="OBART07G22000"/>
</dbReference>
<evidence type="ECO:0000313" key="2">
    <source>
        <dbReference type="Proteomes" id="UP000026960"/>
    </source>
</evidence>
<name>A0A0D3GTG5_9ORYZ</name>
<dbReference type="HOGENOM" id="CLU_1573033_0_0_1"/>
<sequence length="170" mass="18845">MSDSKKKIIHNADQAARRSLPFARLPNRTSDAVARLCATLGCAPQPAKQEPLGGHHRTSALAHRTTIAAFTVVPLARHRREIGSGERNLGARVLPLSPGRRFIRHGNDRSHPLDRTVQICPASDRRRRLRCAQWAVEVHRNVPAYVARAQLLSLRAVELTQLDEDGPAQV</sequence>
<reference evidence="1" key="1">
    <citation type="journal article" date="2009" name="Rice">
        <title>De Novo Next Generation Sequencing of Plant Genomes.</title>
        <authorList>
            <person name="Rounsley S."/>
            <person name="Marri P.R."/>
            <person name="Yu Y."/>
            <person name="He R."/>
            <person name="Sisneros N."/>
            <person name="Goicoechea J.L."/>
            <person name="Lee S.J."/>
            <person name="Angelova A."/>
            <person name="Kudrna D."/>
            <person name="Luo M."/>
            <person name="Affourtit J."/>
            <person name="Desany B."/>
            <person name="Knight J."/>
            <person name="Niazi F."/>
            <person name="Egholm M."/>
            <person name="Wing R.A."/>
        </authorList>
    </citation>
    <scope>NUCLEOTIDE SEQUENCE [LARGE SCALE GENOMIC DNA]</scope>
    <source>
        <strain evidence="1">cv. IRGC 105608</strain>
    </source>
</reference>